<dbReference type="PANTHER" id="PTHR28037">
    <property type="entry name" value="ALCOHOL O-ACETYLTRANSFERASE 1-RELATED"/>
    <property type="match status" value="1"/>
</dbReference>
<proteinExistence type="predicted"/>
<comment type="caution">
    <text evidence="1">The sequence shown here is derived from an EMBL/GenBank/DDBJ whole genome shotgun (WGS) entry which is preliminary data.</text>
</comment>
<evidence type="ECO:0008006" key="3">
    <source>
        <dbReference type="Google" id="ProtNLM"/>
    </source>
</evidence>
<dbReference type="STRING" id="97359.A0A550CBC1"/>
<gene>
    <name evidence="1" type="ORF">BD626DRAFT_537823</name>
</gene>
<evidence type="ECO:0000313" key="2">
    <source>
        <dbReference type="Proteomes" id="UP000320762"/>
    </source>
</evidence>
<dbReference type="SUPFAM" id="SSF52777">
    <property type="entry name" value="CoA-dependent acyltransferases"/>
    <property type="match status" value="1"/>
</dbReference>
<organism evidence="1 2">
    <name type="scientific">Schizophyllum amplum</name>
    <dbReference type="NCBI Taxonomy" id="97359"/>
    <lineage>
        <taxon>Eukaryota</taxon>
        <taxon>Fungi</taxon>
        <taxon>Dikarya</taxon>
        <taxon>Basidiomycota</taxon>
        <taxon>Agaricomycotina</taxon>
        <taxon>Agaricomycetes</taxon>
        <taxon>Agaricomycetidae</taxon>
        <taxon>Agaricales</taxon>
        <taxon>Schizophyllaceae</taxon>
        <taxon>Schizophyllum</taxon>
    </lineage>
</organism>
<keyword evidence="2" id="KW-1185">Reference proteome</keyword>
<protein>
    <recommendedName>
        <fullName evidence="3">Alcohol acetyltransferase</fullName>
    </recommendedName>
</protein>
<accession>A0A550CBC1</accession>
<reference evidence="1 2" key="1">
    <citation type="journal article" date="2019" name="New Phytol.">
        <title>Comparative genomics reveals unique wood-decay strategies and fruiting body development in the Schizophyllaceae.</title>
        <authorList>
            <person name="Almasi E."/>
            <person name="Sahu N."/>
            <person name="Krizsan K."/>
            <person name="Balint B."/>
            <person name="Kovacs G.M."/>
            <person name="Kiss B."/>
            <person name="Cseklye J."/>
            <person name="Drula E."/>
            <person name="Henrissat B."/>
            <person name="Nagy I."/>
            <person name="Chovatia M."/>
            <person name="Adam C."/>
            <person name="LaButti K."/>
            <person name="Lipzen A."/>
            <person name="Riley R."/>
            <person name="Grigoriev I.V."/>
            <person name="Nagy L.G."/>
        </authorList>
    </citation>
    <scope>NUCLEOTIDE SEQUENCE [LARGE SCALE GENOMIC DNA]</scope>
    <source>
        <strain evidence="1 2">NL-1724</strain>
    </source>
</reference>
<evidence type="ECO:0000313" key="1">
    <source>
        <dbReference type="EMBL" id="TRM62103.1"/>
    </source>
</evidence>
<dbReference type="OrthoDB" id="2889784at2759"/>
<dbReference type="PANTHER" id="PTHR28037:SF1">
    <property type="entry name" value="ALCOHOL O-ACETYLTRANSFERASE 1-RELATED"/>
    <property type="match status" value="1"/>
</dbReference>
<dbReference type="AlphaFoldDB" id="A0A550CBC1"/>
<dbReference type="InterPro" id="IPR052058">
    <property type="entry name" value="Alcohol_O-acetyltransferase"/>
</dbReference>
<dbReference type="Proteomes" id="UP000320762">
    <property type="component" value="Unassembled WGS sequence"/>
</dbReference>
<name>A0A550CBC1_9AGAR</name>
<dbReference type="EMBL" id="VDMD01000014">
    <property type="protein sequence ID" value="TRM62103.1"/>
    <property type="molecule type" value="Genomic_DNA"/>
</dbReference>
<sequence>MDAPTRKLSLHERYSVMRRNASFAHPIVLIVTYPSAAAAPTVDFLSQRITELQEHFPLLRSDVMNAKTREPVFQQRATPYTPDEILRQEQYVSRGGDREDKEGLLFHELKRMMGEGTSHPLWQTTLYAASSANSKSYLTLSVDHVITDGRGLALLAHALLSSDISSLPMESLQSIPLLEDTHDIRPSYAHLVPIVLKELVIPKLPTIIQQYIKPADKAWPAGYAQAARSPTDCEWDLSLLELSASLVASLKSIGKERGVKTLHPLLKVAYLVAMWAVFGRDAASFTLQADTPRSERNASLGHAYCTANYTSSVDVHVQPVSTDDFWVMAQRMASELSSPQGIQKGRYTMGMLSFIPDPVPDPSKAETDRPTGWEEFFLNKAHSPEPFGGSLQVSNLGYVDLPPGAEDVAWSQACWPAGPAICTGVIGHKGGVRVATVWREGAAVEKAEVKTVEEVYMRVLCRLVDPSRKGWTLNDLTA</sequence>